<dbReference type="SUPFAM" id="SSF82866">
    <property type="entry name" value="Multidrug efflux transporter AcrB transmembrane domain"/>
    <property type="match status" value="2"/>
</dbReference>
<feature type="transmembrane region" description="Helical" evidence="8">
    <location>
        <begin position="668"/>
        <end position="689"/>
    </location>
</feature>
<comment type="caution">
    <text evidence="10">The sequence shown here is derived from an EMBL/GenBank/DDBJ whole genome shotgun (WGS) entry which is preliminary data.</text>
</comment>
<comment type="similarity">
    <text evidence="2">Belongs to the resistance-nodulation-cell division (RND) (TC 2.A.6) family. MmpL subfamily.</text>
</comment>
<keyword evidence="3" id="KW-1003">Cell membrane</keyword>
<feature type="region of interest" description="Disordered" evidence="7">
    <location>
        <begin position="715"/>
        <end position="739"/>
    </location>
</feature>
<feature type="transmembrane region" description="Helical" evidence="8">
    <location>
        <begin position="637"/>
        <end position="656"/>
    </location>
</feature>
<gene>
    <name evidence="10" type="ORF">ACFOYY_17895</name>
</gene>
<dbReference type="InterPro" id="IPR050545">
    <property type="entry name" value="Mycobact_MmpL"/>
</dbReference>
<feature type="transmembrane region" description="Helical" evidence="8">
    <location>
        <begin position="281"/>
        <end position="302"/>
    </location>
</feature>
<dbReference type="Proteomes" id="UP001595698">
    <property type="component" value="Unassembled WGS sequence"/>
</dbReference>
<feature type="transmembrane region" description="Helical" evidence="8">
    <location>
        <begin position="555"/>
        <end position="573"/>
    </location>
</feature>
<dbReference type="Pfam" id="PF03176">
    <property type="entry name" value="MMPL"/>
    <property type="match status" value="2"/>
</dbReference>
<dbReference type="InterPro" id="IPR000731">
    <property type="entry name" value="SSD"/>
</dbReference>
<comment type="subcellular location">
    <subcellularLocation>
        <location evidence="1">Cell membrane</location>
        <topology evidence="1">Multi-pass membrane protein</topology>
    </subcellularLocation>
</comment>
<evidence type="ECO:0000256" key="7">
    <source>
        <dbReference type="SAM" id="MobiDB-lite"/>
    </source>
</evidence>
<reference evidence="11" key="1">
    <citation type="journal article" date="2019" name="Int. J. Syst. Evol. Microbiol.">
        <title>The Global Catalogue of Microorganisms (GCM) 10K type strain sequencing project: providing services to taxonomists for standard genome sequencing and annotation.</title>
        <authorList>
            <consortium name="The Broad Institute Genomics Platform"/>
            <consortium name="The Broad Institute Genome Sequencing Center for Infectious Disease"/>
            <person name="Wu L."/>
            <person name="Ma J."/>
        </authorList>
    </citation>
    <scope>NUCLEOTIDE SEQUENCE [LARGE SCALE GENOMIC DNA]</scope>
    <source>
        <strain evidence="11">TBRC 7912</strain>
    </source>
</reference>
<keyword evidence="11" id="KW-1185">Reference proteome</keyword>
<keyword evidence="6 8" id="KW-0472">Membrane</keyword>
<organism evidence="10 11">
    <name type="scientific">Streptosporangium jomthongense</name>
    <dbReference type="NCBI Taxonomy" id="1193683"/>
    <lineage>
        <taxon>Bacteria</taxon>
        <taxon>Bacillati</taxon>
        <taxon>Actinomycetota</taxon>
        <taxon>Actinomycetes</taxon>
        <taxon>Streptosporangiales</taxon>
        <taxon>Streptosporangiaceae</taxon>
        <taxon>Streptosporangium</taxon>
    </lineage>
</organism>
<keyword evidence="5 8" id="KW-1133">Transmembrane helix</keyword>
<dbReference type="PANTHER" id="PTHR33406:SF11">
    <property type="entry name" value="MEMBRANE PROTEIN SCO6666-RELATED"/>
    <property type="match status" value="1"/>
</dbReference>
<dbReference type="PANTHER" id="PTHR33406">
    <property type="entry name" value="MEMBRANE PROTEIN MJ1562-RELATED"/>
    <property type="match status" value="1"/>
</dbReference>
<dbReference type="InterPro" id="IPR004869">
    <property type="entry name" value="MMPL_dom"/>
</dbReference>
<keyword evidence="4 8" id="KW-0812">Transmembrane</keyword>
<proteinExistence type="inferred from homology"/>
<evidence type="ECO:0000259" key="9">
    <source>
        <dbReference type="PROSITE" id="PS50156"/>
    </source>
</evidence>
<dbReference type="Gene3D" id="1.20.1640.10">
    <property type="entry name" value="Multidrug efflux transporter AcrB transmembrane domain"/>
    <property type="match status" value="2"/>
</dbReference>
<evidence type="ECO:0000256" key="1">
    <source>
        <dbReference type="ARBA" id="ARBA00004651"/>
    </source>
</evidence>
<evidence type="ECO:0000256" key="2">
    <source>
        <dbReference type="ARBA" id="ARBA00010157"/>
    </source>
</evidence>
<feature type="transmembrane region" description="Helical" evidence="8">
    <location>
        <begin position="177"/>
        <end position="196"/>
    </location>
</feature>
<dbReference type="EMBL" id="JBHSBC010000018">
    <property type="protein sequence ID" value="MFC3982020.1"/>
    <property type="molecule type" value="Genomic_DNA"/>
</dbReference>
<evidence type="ECO:0000256" key="8">
    <source>
        <dbReference type="SAM" id="Phobius"/>
    </source>
</evidence>
<name>A0ABV8F1X4_9ACTN</name>
<sequence>MLSRLAGLVTRRPAWLVAAGMIVAVVAALLASGTMTRLSLNRFEAPDSESTRARDVLAERFGTGVPNVTLLVTAREGTVDDPRVAAAGRDLTRRLAAHPGAGDVWSYWTTGQDTLRSRDARGALVLAWVPGSADHVRRDVLPGLARAFTGPSGPVRVEVGGGDEVFRQVMEESRSDFTRAELIIVPMVLLALWWVYRRLAAALLTLGAGLLAVAGSLALLRGVLGFAEVSTFAANVCLVMGMGLGVDYGLFMIFRFREERLGGAPVRAAVATTVRTAGRTVLFSGLTVAASLAVLLVFPFPFLASFGYAGIAVVLAAVAAALVVLPAALVLLGSRVERRRPAPSSSSLWYGAALVVTRHPLISGGAALLVLGLLGAPFLGLRFGAPDDRVLPASAPARLLYDQVRTGFTAEDADALRVVAPTGDAAAAGPYAAALSRLEGVVRVDSAAGTFGGGRRTGGPAPARFTAHDGRGGTWLSVVASSARLESGAGDLIRAVRAVPAPFEVLVGGSPAEMTDYHDGVAGRLPLVAALIVLVTLVVLFLMTGSVVAPLKTSLLNLVSLSVMFGALVWVFQDGHLAGPLAFTPTGSIEPSIPILMFCVAYGLSMDYEILLLARIKEEYERTGDPRGSVVAGVSRGAPLVTAAAVILALSFATYATSGVVFLKELGIGMALTVAVDATVIRAVLVPALMRLTGRANWWAPAPLRRLHRRIGLTETPVPHPVPSVPGAGSNAVHQPDRL</sequence>
<evidence type="ECO:0000313" key="10">
    <source>
        <dbReference type="EMBL" id="MFC3982020.1"/>
    </source>
</evidence>
<feature type="transmembrane region" description="Helical" evidence="8">
    <location>
        <begin position="361"/>
        <end position="381"/>
    </location>
</feature>
<dbReference type="RefSeq" id="WP_386190357.1">
    <property type="nucleotide sequence ID" value="NZ_JBHSBC010000018.1"/>
</dbReference>
<dbReference type="PROSITE" id="PS50156">
    <property type="entry name" value="SSD"/>
    <property type="match status" value="1"/>
</dbReference>
<protein>
    <submittedName>
        <fullName evidence="10">MMPL family transporter</fullName>
    </submittedName>
</protein>
<evidence type="ECO:0000256" key="5">
    <source>
        <dbReference type="ARBA" id="ARBA00022989"/>
    </source>
</evidence>
<feature type="domain" description="SSD" evidence="9">
    <location>
        <begin position="201"/>
        <end position="331"/>
    </location>
</feature>
<feature type="transmembrane region" description="Helical" evidence="8">
    <location>
        <begin position="203"/>
        <end position="226"/>
    </location>
</feature>
<evidence type="ECO:0000256" key="6">
    <source>
        <dbReference type="ARBA" id="ARBA00023136"/>
    </source>
</evidence>
<accession>A0ABV8F1X4</accession>
<evidence type="ECO:0000256" key="4">
    <source>
        <dbReference type="ARBA" id="ARBA00022692"/>
    </source>
</evidence>
<feature type="transmembrane region" description="Helical" evidence="8">
    <location>
        <begin position="525"/>
        <end position="543"/>
    </location>
</feature>
<evidence type="ECO:0000313" key="11">
    <source>
        <dbReference type="Proteomes" id="UP001595698"/>
    </source>
</evidence>
<feature type="transmembrane region" description="Helical" evidence="8">
    <location>
        <begin position="232"/>
        <end position="254"/>
    </location>
</feature>
<feature type="transmembrane region" description="Helical" evidence="8">
    <location>
        <begin position="593"/>
        <end position="616"/>
    </location>
</feature>
<feature type="transmembrane region" description="Helical" evidence="8">
    <location>
        <begin position="12"/>
        <end position="31"/>
    </location>
</feature>
<evidence type="ECO:0000256" key="3">
    <source>
        <dbReference type="ARBA" id="ARBA00022475"/>
    </source>
</evidence>
<feature type="transmembrane region" description="Helical" evidence="8">
    <location>
        <begin position="308"/>
        <end position="332"/>
    </location>
</feature>